<dbReference type="SUPFAM" id="SSF51735">
    <property type="entry name" value="NAD(P)-binding Rossmann-fold domains"/>
    <property type="match status" value="1"/>
</dbReference>
<evidence type="ECO:0000259" key="2">
    <source>
        <dbReference type="Pfam" id="PF01408"/>
    </source>
</evidence>
<dbReference type="InterPro" id="IPR052515">
    <property type="entry name" value="Gfo/Idh/MocA_Oxidoreductase"/>
</dbReference>
<sequence length="392" mass="43615">MRINLNQENASKNKQQSGTLPPLSNKVAGRVFPNFTRLLACEPRKFGYAIVGLGNYAINQILPAFSECQHACVTALVSGNKEKSNRIAEQYGIEKSHLYSYEDFDKIADDPEIDAVYIILPNSLHAEFTIRAFKAGKHVLCEKPMAVTVEECQNMIKAGKEAGKKLMIGYRCHFDPVTQKAISIACGDQLGKLKIIETTNAQMLNPTDSAGQWRLNKKLAGGGSLIDNGIYGINGSRYLLNEDPIEVKATFVPTDNPIFKEVEDRILWAMFYRSGVVSHGICSYSTNVTSHFSLIGDKATLLLDPATTYWANKVSLRQSMHHISSFKSTFKFDQLNQFSAQLDHLPISIARKSETLATGEEGMQDLRLIKAIYEAAYNNSSVSTDWGDWRQA</sequence>
<dbReference type="Pfam" id="PF01408">
    <property type="entry name" value="GFO_IDH_MocA"/>
    <property type="match status" value="1"/>
</dbReference>
<dbReference type="Pfam" id="PF02894">
    <property type="entry name" value="GFO_IDH_MocA_C"/>
    <property type="match status" value="1"/>
</dbReference>
<feature type="region of interest" description="Disordered" evidence="1">
    <location>
        <begin position="1"/>
        <end position="22"/>
    </location>
</feature>
<reference evidence="4 5" key="1">
    <citation type="submission" date="2020-01" db="EMBL/GenBank/DDBJ databases">
        <title>Genome sequencing of strain KACC 21507.</title>
        <authorList>
            <person name="Heo J."/>
            <person name="Kim S.-J."/>
            <person name="Kim J.-S."/>
            <person name="Hong S.-B."/>
            <person name="Kwon S.-W."/>
        </authorList>
    </citation>
    <scope>NUCLEOTIDE SEQUENCE [LARGE SCALE GENOMIC DNA]</scope>
    <source>
        <strain evidence="4 5">KACC 21507</strain>
    </source>
</reference>
<dbReference type="InterPro" id="IPR004104">
    <property type="entry name" value="Gfo/Idh/MocA-like_OxRdtase_C"/>
</dbReference>
<dbReference type="Proteomes" id="UP000463975">
    <property type="component" value="Chromosome"/>
</dbReference>
<dbReference type="GO" id="GO:0000166">
    <property type="term" value="F:nucleotide binding"/>
    <property type="evidence" value="ECO:0007669"/>
    <property type="project" value="InterPro"/>
</dbReference>
<dbReference type="Gene3D" id="3.40.50.720">
    <property type="entry name" value="NAD(P)-binding Rossmann-like Domain"/>
    <property type="match status" value="1"/>
</dbReference>
<dbReference type="AlphaFoldDB" id="A0A6P1NGD4"/>
<organism evidence="4 5">
    <name type="scientific">Aristophania vespae</name>
    <dbReference type="NCBI Taxonomy" id="2697033"/>
    <lineage>
        <taxon>Bacteria</taxon>
        <taxon>Pseudomonadati</taxon>
        <taxon>Pseudomonadota</taxon>
        <taxon>Alphaproteobacteria</taxon>
        <taxon>Acetobacterales</taxon>
        <taxon>Acetobacteraceae</taxon>
        <taxon>Aristophania</taxon>
    </lineage>
</organism>
<gene>
    <name evidence="4" type="ORF">GT348_04080</name>
</gene>
<dbReference type="InterPro" id="IPR008354">
    <property type="entry name" value="Glc-Fru_OxRdtase_bac"/>
</dbReference>
<dbReference type="Gene3D" id="3.30.360.10">
    <property type="entry name" value="Dihydrodipicolinate Reductase, domain 2"/>
    <property type="match status" value="1"/>
</dbReference>
<feature type="domain" description="Gfo/Idh/MocA-like oxidoreductase C-terminal" evidence="3">
    <location>
        <begin position="188"/>
        <end position="382"/>
    </location>
</feature>
<dbReference type="PRINTS" id="PR01775">
    <property type="entry name" value="GLFROXRDTASE"/>
</dbReference>
<dbReference type="EMBL" id="CP047652">
    <property type="protein sequence ID" value="QHI95554.1"/>
    <property type="molecule type" value="Genomic_DNA"/>
</dbReference>
<evidence type="ECO:0000313" key="4">
    <source>
        <dbReference type="EMBL" id="QHI95554.1"/>
    </source>
</evidence>
<dbReference type="PANTHER" id="PTHR43249">
    <property type="entry name" value="UDP-N-ACETYL-2-AMINO-2-DEOXY-D-GLUCURONATE OXIDASE"/>
    <property type="match status" value="1"/>
</dbReference>
<dbReference type="SUPFAM" id="SSF55347">
    <property type="entry name" value="Glyceraldehyde-3-phosphate dehydrogenase-like, C-terminal domain"/>
    <property type="match status" value="1"/>
</dbReference>
<proteinExistence type="predicted"/>
<dbReference type="PANTHER" id="PTHR43249:SF1">
    <property type="entry name" value="D-GLUCOSIDE 3-DEHYDROGENASE"/>
    <property type="match status" value="1"/>
</dbReference>
<evidence type="ECO:0000259" key="3">
    <source>
        <dbReference type="Pfam" id="PF02894"/>
    </source>
</evidence>
<feature type="domain" description="Gfo/Idh/MocA-like oxidoreductase N-terminal" evidence="2">
    <location>
        <begin position="46"/>
        <end position="170"/>
    </location>
</feature>
<accession>A0A6P1NGD4</accession>
<name>A0A6P1NGD4_9PROT</name>
<dbReference type="KEGG" id="bomb:GT348_04080"/>
<keyword evidence="5" id="KW-1185">Reference proteome</keyword>
<feature type="compositionally biased region" description="Polar residues" evidence="1">
    <location>
        <begin position="1"/>
        <end position="19"/>
    </location>
</feature>
<protein>
    <submittedName>
        <fullName evidence="4">Gfo/Idh/MocA family oxidoreductase</fullName>
    </submittedName>
</protein>
<evidence type="ECO:0000313" key="5">
    <source>
        <dbReference type="Proteomes" id="UP000463975"/>
    </source>
</evidence>
<dbReference type="RefSeq" id="WP_160618631.1">
    <property type="nucleotide sequence ID" value="NZ_CP047652.1"/>
</dbReference>
<dbReference type="InterPro" id="IPR000683">
    <property type="entry name" value="Gfo/Idh/MocA-like_OxRdtase_N"/>
</dbReference>
<evidence type="ECO:0000256" key="1">
    <source>
        <dbReference type="SAM" id="MobiDB-lite"/>
    </source>
</evidence>
<dbReference type="InterPro" id="IPR036291">
    <property type="entry name" value="NAD(P)-bd_dom_sf"/>
</dbReference>